<dbReference type="Gene3D" id="3.90.210.10">
    <property type="entry name" value="Heat-Labile Enterotoxin, subunit A"/>
    <property type="match status" value="1"/>
</dbReference>
<accession>A0ABY0YP71</accession>
<gene>
    <name evidence="2" type="ORF">SAMN04490188_1290</name>
</gene>
<evidence type="ECO:0000313" key="2">
    <source>
        <dbReference type="EMBL" id="SED73148.1"/>
    </source>
</evidence>
<comment type="caution">
    <text evidence="2">The sequence shown here is derived from an EMBL/GenBank/DDBJ whole genome shotgun (WGS) entry which is preliminary data.</text>
</comment>
<proteinExistence type="predicted"/>
<evidence type="ECO:0000259" key="1">
    <source>
        <dbReference type="Pfam" id="PF22596"/>
    </source>
</evidence>
<keyword evidence="3" id="KW-1185">Reference proteome</keyword>
<feature type="domain" description="Pierisin-like" evidence="1">
    <location>
        <begin position="81"/>
        <end position="184"/>
    </location>
</feature>
<organism evidence="2 3">
    <name type="scientific">Pseudomonas kilonensis</name>
    <dbReference type="NCBI Taxonomy" id="132476"/>
    <lineage>
        <taxon>Bacteria</taxon>
        <taxon>Pseudomonadati</taxon>
        <taxon>Pseudomonadota</taxon>
        <taxon>Gammaproteobacteria</taxon>
        <taxon>Pseudomonadales</taxon>
        <taxon>Pseudomonadaceae</taxon>
        <taxon>Pseudomonas</taxon>
    </lineage>
</organism>
<dbReference type="Proteomes" id="UP000183915">
    <property type="component" value="Unassembled WGS sequence"/>
</dbReference>
<dbReference type="Pfam" id="PF22596">
    <property type="entry name" value="Scabin-like"/>
    <property type="match status" value="1"/>
</dbReference>
<evidence type="ECO:0000313" key="3">
    <source>
        <dbReference type="Proteomes" id="UP000183915"/>
    </source>
</evidence>
<reference evidence="2 3" key="1">
    <citation type="submission" date="2016-10" db="EMBL/GenBank/DDBJ databases">
        <authorList>
            <person name="Varghese N."/>
            <person name="Submissions S."/>
        </authorList>
    </citation>
    <scope>NUCLEOTIDE SEQUENCE [LARGE SCALE GENOMIC DNA]</scope>
    <source>
        <strain evidence="2 3">BS3780</strain>
    </source>
</reference>
<dbReference type="EMBL" id="FNTT01000002">
    <property type="protein sequence ID" value="SED73148.1"/>
    <property type="molecule type" value="Genomic_DNA"/>
</dbReference>
<dbReference type="SUPFAM" id="SSF56399">
    <property type="entry name" value="ADP-ribosylation"/>
    <property type="match status" value="1"/>
</dbReference>
<sequence>MTTHNSFIRTTAVAVVALTGVWQPGSDAWGADGKEEPWYTAWLQVAADSSVPIRDTKPSLHWRTDMGTLYRGDTTDQGLGAFQDGILPKAAGFPIPEWMYDWWSHGAGAGKSVYSSTTRDQGLAQRFAKEWVYEIKAPHGIDQDASGGAVSEQEISFPGGVKREFIRQACKKDNLADCEANQNYREPTGHESPLEVAAVSIEWSRITPPEGLAWVKSKESLWAVGSQTINPVQGAAALAQGLRGRSSLPPILRWASQPESPYIQSVVVAFRDYSEAKVWAVVEAQNGGWVYEVRPNSVAVDLSGRNTGAREGAFAFIGGIKGGLLMNARRFEKGVGEPVECIGIEKEACRLENRHQ</sequence>
<protein>
    <recommendedName>
        <fullName evidence="1">Pierisin-like domain-containing protein</fullName>
    </recommendedName>
</protein>
<name>A0ABY0YP71_9PSED</name>
<dbReference type="InterPro" id="IPR054695">
    <property type="entry name" value="Pierisin-like_dom"/>
</dbReference>
<dbReference type="RefSeq" id="WP_053189796.1">
    <property type="nucleotide sequence ID" value="NZ_FNTT01000002.1"/>
</dbReference>